<evidence type="ECO:0000313" key="1">
    <source>
        <dbReference type="EMBL" id="MDR7133130.1"/>
    </source>
</evidence>
<dbReference type="Proteomes" id="UP001251524">
    <property type="component" value="Unassembled WGS sequence"/>
</dbReference>
<name>A0ABU1W6D8_9GAMM</name>
<comment type="caution">
    <text evidence="1">The sequence shown here is derived from an EMBL/GenBank/DDBJ whole genome shotgun (WGS) entry which is preliminary data.</text>
</comment>
<gene>
    <name evidence="1" type="ORF">J2X06_000314</name>
</gene>
<organism evidence="1 2">
    <name type="scientific">Lysobacter niastensis</name>
    <dbReference type="NCBI Taxonomy" id="380629"/>
    <lineage>
        <taxon>Bacteria</taxon>
        <taxon>Pseudomonadati</taxon>
        <taxon>Pseudomonadota</taxon>
        <taxon>Gammaproteobacteria</taxon>
        <taxon>Lysobacterales</taxon>
        <taxon>Lysobacteraceae</taxon>
        <taxon>Lysobacter</taxon>
    </lineage>
</organism>
<sequence length="71" mass="7594">MKGGLRYAKPNRQLFSMNNRDPRVVIGPNAVVEGPLVFERKVTLYVHSSAKTGPITGATAVPYSGALPPAE</sequence>
<keyword evidence="2" id="KW-1185">Reference proteome</keyword>
<accession>A0ABU1W6D8</accession>
<evidence type="ECO:0000313" key="2">
    <source>
        <dbReference type="Proteomes" id="UP001251524"/>
    </source>
</evidence>
<dbReference type="EMBL" id="JAVDVY010000001">
    <property type="protein sequence ID" value="MDR7133130.1"/>
    <property type="molecule type" value="Genomic_DNA"/>
</dbReference>
<proteinExistence type="predicted"/>
<protein>
    <submittedName>
        <fullName evidence="1">Uncharacterized protein</fullName>
    </submittedName>
</protein>
<reference evidence="1 2" key="1">
    <citation type="submission" date="2023-07" db="EMBL/GenBank/DDBJ databases">
        <title>Sorghum-associated microbial communities from plants grown in Nebraska, USA.</title>
        <authorList>
            <person name="Schachtman D."/>
        </authorList>
    </citation>
    <scope>NUCLEOTIDE SEQUENCE [LARGE SCALE GENOMIC DNA]</scope>
    <source>
        <strain evidence="1 2">BE198</strain>
    </source>
</reference>